<dbReference type="PANTHER" id="PTHR36488">
    <property type="entry name" value="CASP-LIKE PROTEIN 1U1"/>
    <property type="match status" value="1"/>
</dbReference>
<reference evidence="10" key="2">
    <citation type="submission" date="2022-03" db="EMBL/GenBank/DDBJ databases">
        <title>Draft title - Genomic analysis of global carrot germplasm unveils the trajectory of domestication and the origin of high carotenoid orange carrot.</title>
        <authorList>
            <person name="Iorizzo M."/>
            <person name="Ellison S."/>
            <person name="Senalik D."/>
            <person name="Macko-Podgorni A."/>
            <person name="Grzebelus D."/>
            <person name="Bostan H."/>
            <person name="Rolling W."/>
            <person name="Curaba J."/>
            <person name="Simon P."/>
        </authorList>
    </citation>
    <scope>NUCLEOTIDE SEQUENCE</scope>
    <source>
        <tissue evidence="10">Leaf</tissue>
    </source>
</reference>
<dbReference type="Proteomes" id="UP000077755">
    <property type="component" value="Chromosome 9"/>
</dbReference>
<evidence type="ECO:0000313" key="11">
    <source>
        <dbReference type="Proteomes" id="UP000077755"/>
    </source>
</evidence>
<dbReference type="Pfam" id="PF04535">
    <property type="entry name" value="CASP_dom"/>
    <property type="match status" value="1"/>
</dbReference>
<proteinExistence type="inferred from homology"/>
<dbReference type="AlphaFoldDB" id="A0AAF1BFK1"/>
<evidence type="ECO:0000256" key="2">
    <source>
        <dbReference type="ARBA" id="ARBA00007651"/>
    </source>
</evidence>
<dbReference type="PANTHER" id="PTHR36488:SF8">
    <property type="entry name" value="CASP-LIKE PROTEIN 1U1"/>
    <property type="match status" value="1"/>
</dbReference>
<evidence type="ECO:0000256" key="4">
    <source>
        <dbReference type="ARBA" id="ARBA00022475"/>
    </source>
</evidence>
<feature type="transmembrane region" description="Helical" evidence="8">
    <location>
        <begin position="164"/>
        <end position="187"/>
    </location>
</feature>
<evidence type="ECO:0000256" key="8">
    <source>
        <dbReference type="RuleBase" id="RU361233"/>
    </source>
</evidence>
<reference evidence="10" key="1">
    <citation type="journal article" date="2016" name="Nat. Genet.">
        <title>A high-quality carrot genome assembly provides new insights into carotenoid accumulation and asterid genome evolution.</title>
        <authorList>
            <person name="Iorizzo M."/>
            <person name="Ellison S."/>
            <person name="Senalik D."/>
            <person name="Zeng P."/>
            <person name="Satapoomin P."/>
            <person name="Huang J."/>
            <person name="Bowman M."/>
            <person name="Iovene M."/>
            <person name="Sanseverino W."/>
            <person name="Cavagnaro P."/>
            <person name="Yildiz M."/>
            <person name="Macko-Podgorni A."/>
            <person name="Moranska E."/>
            <person name="Grzebelus E."/>
            <person name="Grzebelus D."/>
            <person name="Ashrafi H."/>
            <person name="Zheng Z."/>
            <person name="Cheng S."/>
            <person name="Spooner D."/>
            <person name="Van Deynze A."/>
            <person name="Simon P."/>
        </authorList>
    </citation>
    <scope>NUCLEOTIDE SEQUENCE</scope>
    <source>
        <tissue evidence="10">Leaf</tissue>
    </source>
</reference>
<evidence type="ECO:0000256" key="3">
    <source>
        <dbReference type="ARBA" id="ARBA00011489"/>
    </source>
</evidence>
<feature type="domain" description="Casparian strip membrane protein" evidence="9">
    <location>
        <begin position="30"/>
        <end position="176"/>
    </location>
</feature>
<evidence type="ECO:0000259" key="9">
    <source>
        <dbReference type="Pfam" id="PF04535"/>
    </source>
</evidence>
<dbReference type="InterPro" id="IPR006459">
    <property type="entry name" value="CASP/CASPL"/>
</dbReference>
<evidence type="ECO:0000256" key="5">
    <source>
        <dbReference type="ARBA" id="ARBA00022692"/>
    </source>
</evidence>
<dbReference type="NCBIfam" id="TIGR01569">
    <property type="entry name" value="A_tha_TIGR01569"/>
    <property type="match status" value="1"/>
</dbReference>
<keyword evidence="6 8" id="KW-1133">Transmembrane helix</keyword>
<evidence type="ECO:0000256" key="7">
    <source>
        <dbReference type="ARBA" id="ARBA00023136"/>
    </source>
</evidence>
<evidence type="ECO:0000256" key="1">
    <source>
        <dbReference type="ARBA" id="ARBA00004651"/>
    </source>
</evidence>
<feature type="transmembrane region" description="Helical" evidence="8">
    <location>
        <begin position="76"/>
        <end position="103"/>
    </location>
</feature>
<comment type="subunit">
    <text evidence="3 8">Homodimer and heterodimers.</text>
</comment>
<evidence type="ECO:0000313" key="10">
    <source>
        <dbReference type="EMBL" id="WOH15953.1"/>
    </source>
</evidence>
<organism evidence="10 11">
    <name type="scientific">Daucus carota subsp. sativus</name>
    <name type="common">Carrot</name>
    <dbReference type="NCBI Taxonomy" id="79200"/>
    <lineage>
        <taxon>Eukaryota</taxon>
        <taxon>Viridiplantae</taxon>
        <taxon>Streptophyta</taxon>
        <taxon>Embryophyta</taxon>
        <taxon>Tracheophyta</taxon>
        <taxon>Spermatophyta</taxon>
        <taxon>Magnoliopsida</taxon>
        <taxon>eudicotyledons</taxon>
        <taxon>Gunneridae</taxon>
        <taxon>Pentapetalae</taxon>
        <taxon>asterids</taxon>
        <taxon>campanulids</taxon>
        <taxon>Apiales</taxon>
        <taxon>Apiaceae</taxon>
        <taxon>Apioideae</taxon>
        <taxon>Scandiceae</taxon>
        <taxon>Daucinae</taxon>
        <taxon>Daucus</taxon>
        <taxon>Daucus sect. Daucus</taxon>
    </lineage>
</organism>
<keyword evidence="7 8" id="KW-0472">Membrane</keyword>
<comment type="similarity">
    <text evidence="2 8">Belongs to the Casparian strip membrane proteins (CASP) family.</text>
</comment>
<name>A0AAF1BFK1_DAUCS</name>
<keyword evidence="11" id="KW-1185">Reference proteome</keyword>
<protein>
    <recommendedName>
        <fullName evidence="8">CASP-like protein</fullName>
    </recommendedName>
</protein>
<dbReference type="InterPro" id="IPR044173">
    <property type="entry name" value="CASPL"/>
</dbReference>
<dbReference type="GO" id="GO:0005886">
    <property type="term" value="C:plasma membrane"/>
    <property type="evidence" value="ECO:0007669"/>
    <property type="project" value="UniProtKB-SubCell"/>
</dbReference>
<dbReference type="InterPro" id="IPR006702">
    <property type="entry name" value="CASP_dom"/>
</dbReference>
<gene>
    <name evidence="10" type="ORF">DCAR_0935501</name>
</gene>
<comment type="subcellular location">
    <subcellularLocation>
        <location evidence="1 8">Cell membrane</location>
        <topology evidence="1 8">Multi-pass membrane protein</topology>
    </subcellularLocation>
</comment>
<accession>A0AAF1BFK1</accession>
<evidence type="ECO:0000256" key="6">
    <source>
        <dbReference type="ARBA" id="ARBA00022989"/>
    </source>
</evidence>
<keyword evidence="4 8" id="KW-1003">Cell membrane</keyword>
<feature type="transmembrane region" description="Helical" evidence="8">
    <location>
        <begin position="115"/>
        <end position="142"/>
    </location>
</feature>
<keyword evidence="5 8" id="KW-0812">Transmembrane</keyword>
<dbReference type="EMBL" id="CP093351">
    <property type="protein sequence ID" value="WOH15953.1"/>
    <property type="molecule type" value="Genomic_DNA"/>
</dbReference>
<feature type="transmembrane region" description="Helical" evidence="8">
    <location>
        <begin position="33"/>
        <end position="50"/>
    </location>
</feature>
<sequence length="192" mass="20741">MASISPRSPPVVLELEKNSEASTTTSKFVLHDVILRVFLFATSLVALVTSKQTETIPVPFPPYGASVAAEFTDLPAFIYSSAVLSVTCFYSIITTILSFSALVKRSTTSSKLMSCVFSVDVLLLGILASTTGASGEVAYLGLKGNSNVGWHKICNVYDSYCRHIGFSVLTSIFSSMVLSFLIILYIITVSRR</sequence>